<dbReference type="AlphaFoldDB" id="A0A2T4UDU4"/>
<dbReference type="Gene3D" id="1.10.10.10">
    <property type="entry name" value="Winged helix-like DNA-binding domain superfamily/Winged helix DNA-binding domain"/>
    <property type="match status" value="1"/>
</dbReference>
<dbReference type="SUPFAM" id="SSF46785">
    <property type="entry name" value="Winged helix' DNA-binding domain"/>
    <property type="match status" value="1"/>
</dbReference>
<evidence type="ECO:0000313" key="7">
    <source>
        <dbReference type="Proteomes" id="UP000240739"/>
    </source>
</evidence>
<keyword evidence="2" id="KW-0805">Transcription regulation</keyword>
<dbReference type="GO" id="GO:0032993">
    <property type="term" value="C:protein-DNA complex"/>
    <property type="evidence" value="ECO:0007669"/>
    <property type="project" value="TreeGrafter"/>
</dbReference>
<evidence type="ECO:0000256" key="1">
    <source>
        <dbReference type="ARBA" id="ARBA00009437"/>
    </source>
</evidence>
<keyword evidence="7" id="KW-1185">Reference proteome</keyword>
<comment type="similarity">
    <text evidence="1">Belongs to the LysR transcriptional regulatory family.</text>
</comment>
<dbReference type="InterPro" id="IPR036390">
    <property type="entry name" value="WH_DNA-bd_sf"/>
</dbReference>
<evidence type="ECO:0000313" key="6">
    <source>
        <dbReference type="EMBL" id="PTL55680.1"/>
    </source>
</evidence>
<dbReference type="InterPro" id="IPR005119">
    <property type="entry name" value="LysR_subst-bd"/>
</dbReference>
<evidence type="ECO:0000256" key="3">
    <source>
        <dbReference type="ARBA" id="ARBA00023125"/>
    </source>
</evidence>
<dbReference type="Pfam" id="PF00126">
    <property type="entry name" value="HTH_1"/>
    <property type="match status" value="1"/>
</dbReference>
<dbReference type="SUPFAM" id="SSF53850">
    <property type="entry name" value="Periplasmic binding protein-like II"/>
    <property type="match status" value="1"/>
</dbReference>
<dbReference type="OrthoDB" id="4131546at2"/>
<evidence type="ECO:0000259" key="5">
    <source>
        <dbReference type="PROSITE" id="PS50931"/>
    </source>
</evidence>
<sequence>MLDVKRLRVLREVASRGSFSAAADALSYTQSAISQQIAALEREAGTTLVERSARGVRLTEAGEALVRHTDAILARLADAEAELEAIAGLRGGRLRLAAFPTAAATVMPRAIAAFRERHPAVELSMVPMEPDESVAALKAGEVDIATVILDEGPPARQYEGIELLHLLDDPMYAMLPIGHEHAGKARLRLADLSTEKWMLGATGTCPDTQILLRACLTAGFQAQIAFHSDDYLAIQGLVASGLGIALVPDLALVAVRDDVVVRALTDATPVRRIFAATLCEGYCSPAATAMLELLAEVGAAFCQGRRELALAS</sequence>
<dbReference type="InterPro" id="IPR000847">
    <property type="entry name" value="LysR_HTH_N"/>
</dbReference>
<evidence type="ECO:0000256" key="4">
    <source>
        <dbReference type="ARBA" id="ARBA00023163"/>
    </source>
</evidence>
<feature type="domain" description="HTH lysR-type" evidence="5">
    <location>
        <begin position="2"/>
        <end position="59"/>
    </location>
</feature>
<dbReference type="PANTHER" id="PTHR30346">
    <property type="entry name" value="TRANSCRIPTIONAL DUAL REGULATOR HCAR-RELATED"/>
    <property type="match status" value="1"/>
</dbReference>
<protein>
    <submittedName>
        <fullName evidence="6">LysR family transcriptional regulator</fullName>
    </submittedName>
</protein>
<keyword evidence="4" id="KW-0804">Transcription</keyword>
<dbReference type="Proteomes" id="UP000240739">
    <property type="component" value="Unassembled WGS sequence"/>
</dbReference>
<dbReference type="GO" id="GO:0003677">
    <property type="term" value="F:DNA binding"/>
    <property type="evidence" value="ECO:0007669"/>
    <property type="project" value="UniProtKB-KW"/>
</dbReference>
<dbReference type="FunFam" id="1.10.10.10:FF:000001">
    <property type="entry name" value="LysR family transcriptional regulator"/>
    <property type="match status" value="1"/>
</dbReference>
<organism evidence="6 7">
    <name type="scientific">Paraconexibacter algicola</name>
    <dbReference type="NCBI Taxonomy" id="2133960"/>
    <lineage>
        <taxon>Bacteria</taxon>
        <taxon>Bacillati</taxon>
        <taxon>Actinomycetota</taxon>
        <taxon>Thermoleophilia</taxon>
        <taxon>Solirubrobacterales</taxon>
        <taxon>Paraconexibacteraceae</taxon>
        <taxon>Paraconexibacter</taxon>
    </lineage>
</organism>
<gene>
    <name evidence="6" type="ORF">C7Y72_18790</name>
</gene>
<accession>A0A2T4UDU4</accession>
<comment type="caution">
    <text evidence="6">The sequence shown here is derived from an EMBL/GenBank/DDBJ whole genome shotgun (WGS) entry which is preliminary data.</text>
</comment>
<dbReference type="CDD" id="cd08423">
    <property type="entry name" value="PBP2_LTTR_like_6"/>
    <property type="match status" value="1"/>
</dbReference>
<dbReference type="GO" id="GO:0003700">
    <property type="term" value="F:DNA-binding transcription factor activity"/>
    <property type="evidence" value="ECO:0007669"/>
    <property type="project" value="InterPro"/>
</dbReference>
<dbReference type="EMBL" id="PYYB01000003">
    <property type="protein sequence ID" value="PTL55680.1"/>
    <property type="molecule type" value="Genomic_DNA"/>
</dbReference>
<dbReference type="InterPro" id="IPR036388">
    <property type="entry name" value="WH-like_DNA-bd_sf"/>
</dbReference>
<dbReference type="RefSeq" id="WP_107570723.1">
    <property type="nucleotide sequence ID" value="NZ_PYYB01000003.1"/>
</dbReference>
<reference evidence="6 7" key="1">
    <citation type="submission" date="2018-03" db="EMBL/GenBank/DDBJ databases">
        <title>Aquarubrobacter algicola gen. nov., sp. nov., a novel actinobacterium isolated from shallow eutrophic lake during the end of cyanobacterial harmful algal blooms.</title>
        <authorList>
            <person name="Chun S.J."/>
        </authorList>
    </citation>
    <scope>NUCLEOTIDE SEQUENCE [LARGE SCALE GENOMIC DNA]</scope>
    <source>
        <strain evidence="6 7">Seoho-28</strain>
    </source>
</reference>
<dbReference type="Gene3D" id="3.40.190.10">
    <property type="entry name" value="Periplasmic binding protein-like II"/>
    <property type="match status" value="2"/>
</dbReference>
<dbReference type="Pfam" id="PF03466">
    <property type="entry name" value="LysR_substrate"/>
    <property type="match status" value="1"/>
</dbReference>
<dbReference type="PROSITE" id="PS50931">
    <property type="entry name" value="HTH_LYSR"/>
    <property type="match status" value="1"/>
</dbReference>
<name>A0A2T4UDU4_9ACTN</name>
<dbReference type="PANTHER" id="PTHR30346:SF29">
    <property type="entry name" value="LYSR SUBSTRATE-BINDING"/>
    <property type="match status" value="1"/>
</dbReference>
<keyword evidence="3" id="KW-0238">DNA-binding</keyword>
<proteinExistence type="inferred from homology"/>
<dbReference type="PRINTS" id="PR00039">
    <property type="entry name" value="HTHLYSR"/>
</dbReference>
<evidence type="ECO:0000256" key="2">
    <source>
        <dbReference type="ARBA" id="ARBA00023015"/>
    </source>
</evidence>